<reference evidence="1 2" key="1">
    <citation type="submission" date="2023-08" db="EMBL/GenBank/DDBJ databases">
        <title>Black Yeasts Isolated from many extreme environments.</title>
        <authorList>
            <person name="Coleine C."/>
            <person name="Stajich J.E."/>
            <person name="Selbmann L."/>
        </authorList>
    </citation>
    <scope>NUCLEOTIDE SEQUENCE [LARGE SCALE GENOMIC DNA]</scope>
    <source>
        <strain evidence="1 2">CCFEE 5910</strain>
    </source>
</reference>
<dbReference type="EMBL" id="JAVRRJ010000011">
    <property type="protein sequence ID" value="KAK5080978.1"/>
    <property type="molecule type" value="Genomic_DNA"/>
</dbReference>
<sequence>MLEAAGSNSPIHAAMKANATVNMANRMTEDMSSLVTVEYSKAISKVKAALADRELFLKDEVLAAVWLMSKREMFVGLKGSALYAYDTHYSGMLTLLQMRGPRQLETERGRQLFQLFLAPLNWGPLLTRQAPSQQYLELEALMIKTSPCFPDTLLQIHRYYHDVCTSLTRPTRSAEIKRLEGNFSRLNEFPLVAAQPVSDRPSFSDDQALCLWYFRGWISFFYWSKLHVARMYLHLSQIQLPASRNIFHQSLRSFLGSFSYALGDVDDHGRSRPEATAATRNGRLKESRGINVLGALHVQAPLRHLTADPNLYPHESRGVSAALSRLNAEFRLW</sequence>
<gene>
    <name evidence="1" type="ORF">LTR05_008295</name>
</gene>
<protein>
    <submittedName>
        <fullName evidence="1">Uncharacterized protein</fullName>
    </submittedName>
</protein>
<name>A0AAN7SU53_9EURO</name>
<evidence type="ECO:0000313" key="2">
    <source>
        <dbReference type="Proteomes" id="UP001309876"/>
    </source>
</evidence>
<accession>A0AAN7SU53</accession>
<dbReference type="InterPro" id="IPR053175">
    <property type="entry name" value="DHMBA_Reg_Transcription_Factor"/>
</dbReference>
<organism evidence="1 2">
    <name type="scientific">Lithohypha guttulata</name>
    <dbReference type="NCBI Taxonomy" id="1690604"/>
    <lineage>
        <taxon>Eukaryota</taxon>
        <taxon>Fungi</taxon>
        <taxon>Dikarya</taxon>
        <taxon>Ascomycota</taxon>
        <taxon>Pezizomycotina</taxon>
        <taxon>Eurotiomycetes</taxon>
        <taxon>Chaetothyriomycetidae</taxon>
        <taxon>Chaetothyriales</taxon>
        <taxon>Trichomeriaceae</taxon>
        <taxon>Lithohypha</taxon>
    </lineage>
</organism>
<dbReference type="PANTHER" id="PTHR38791">
    <property type="entry name" value="ZN(II)2CYS6 TRANSCRIPTION FACTOR (EUROFUNG)-RELATED-RELATED"/>
    <property type="match status" value="1"/>
</dbReference>
<comment type="caution">
    <text evidence="1">The sequence shown here is derived from an EMBL/GenBank/DDBJ whole genome shotgun (WGS) entry which is preliminary data.</text>
</comment>
<dbReference type="AlphaFoldDB" id="A0AAN7SU53"/>
<dbReference type="Proteomes" id="UP001309876">
    <property type="component" value="Unassembled WGS sequence"/>
</dbReference>
<evidence type="ECO:0000313" key="1">
    <source>
        <dbReference type="EMBL" id="KAK5080978.1"/>
    </source>
</evidence>
<proteinExistence type="predicted"/>
<keyword evidence="2" id="KW-1185">Reference proteome</keyword>